<evidence type="ECO:0000313" key="2">
    <source>
        <dbReference type="Proteomes" id="UP001549164"/>
    </source>
</evidence>
<keyword evidence="2" id="KW-1185">Reference proteome</keyword>
<evidence type="ECO:0000313" key="1">
    <source>
        <dbReference type="EMBL" id="MET3601111.1"/>
    </source>
</evidence>
<gene>
    <name evidence="1" type="ORF">ABID12_003062</name>
</gene>
<protein>
    <submittedName>
        <fullName evidence="1">Uncharacterized protein</fullName>
    </submittedName>
</protein>
<name>A0ABV2IEA0_9HYPH</name>
<proteinExistence type="predicted"/>
<dbReference type="Proteomes" id="UP001549164">
    <property type="component" value="Unassembled WGS sequence"/>
</dbReference>
<comment type="caution">
    <text evidence="1">The sequence shown here is derived from an EMBL/GenBank/DDBJ whole genome shotgun (WGS) entry which is preliminary data.</text>
</comment>
<organism evidence="1 2">
    <name type="scientific">Martelella mangrovi</name>
    <dbReference type="NCBI Taxonomy" id="1397477"/>
    <lineage>
        <taxon>Bacteria</taxon>
        <taxon>Pseudomonadati</taxon>
        <taxon>Pseudomonadota</taxon>
        <taxon>Alphaproteobacteria</taxon>
        <taxon>Hyphomicrobiales</taxon>
        <taxon>Aurantimonadaceae</taxon>
        <taxon>Martelella</taxon>
    </lineage>
</organism>
<reference evidence="1 2" key="1">
    <citation type="submission" date="2024-06" db="EMBL/GenBank/DDBJ databases">
        <title>Genomic Encyclopedia of Type Strains, Phase IV (KMG-IV): sequencing the most valuable type-strain genomes for metagenomic binning, comparative biology and taxonomic classification.</title>
        <authorList>
            <person name="Goeker M."/>
        </authorList>
    </citation>
    <scope>NUCLEOTIDE SEQUENCE [LARGE SCALE GENOMIC DNA]</scope>
    <source>
        <strain evidence="1 2">DSM 28102</strain>
    </source>
</reference>
<sequence length="59" mass="6609">MKRGNLTFEVIQSNEFGHLCRACKGAYEEIGRKFIHNGRCGPGKSAARALEEFVAWCGY</sequence>
<dbReference type="EMBL" id="JBEPLY010000011">
    <property type="protein sequence ID" value="MET3601111.1"/>
    <property type="molecule type" value="Genomic_DNA"/>
</dbReference>
<accession>A0ABV2IEA0</accession>